<protein>
    <recommendedName>
        <fullName evidence="16">Diacylglycerol O-acyltransferase</fullName>
    </recommendedName>
</protein>
<reference evidence="15" key="1">
    <citation type="journal article" date="2024" name="IScience">
        <title>Strigolactones Initiate the Formation of Haustorium-like Structures in Castilleja.</title>
        <authorList>
            <person name="Buerger M."/>
            <person name="Peterson D."/>
            <person name="Chory J."/>
        </authorList>
    </citation>
    <scope>NUCLEOTIDE SEQUENCE [LARGE SCALE GENOMIC DNA]</scope>
</reference>
<dbReference type="GO" id="GO:0004144">
    <property type="term" value="F:diacylglycerol O-acyltransferase activity"/>
    <property type="evidence" value="ECO:0007669"/>
    <property type="project" value="UniProtKB-EC"/>
</dbReference>
<evidence type="ECO:0008006" key="16">
    <source>
        <dbReference type="Google" id="ProtNLM"/>
    </source>
</evidence>
<proteinExistence type="inferred from homology"/>
<dbReference type="GO" id="GO:0047196">
    <property type="term" value="F:long-chain-alcohol O-fatty-acyltransferase activity"/>
    <property type="evidence" value="ECO:0007669"/>
    <property type="project" value="UniProtKB-EC"/>
</dbReference>
<evidence type="ECO:0000256" key="3">
    <source>
        <dbReference type="ARBA" id="ARBA00004771"/>
    </source>
</evidence>
<keyword evidence="11" id="KW-1133">Transmembrane helix</keyword>
<keyword evidence="11" id="KW-0472">Membrane</keyword>
<dbReference type="SUPFAM" id="SSF52777">
    <property type="entry name" value="CoA-dependent acyltransferases"/>
    <property type="match status" value="1"/>
</dbReference>
<evidence type="ECO:0000313" key="14">
    <source>
        <dbReference type="EMBL" id="KAL3621143.1"/>
    </source>
</evidence>
<evidence type="ECO:0000256" key="4">
    <source>
        <dbReference type="ARBA" id="ARBA00005189"/>
    </source>
</evidence>
<evidence type="ECO:0000256" key="10">
    <source>
        <dbReference type="ARBA" id="ARBA00048109"/>
    </source>
</evidence>
<organism evidence="14 15">
    <name type="scientific">Castilleja foliolosa</name>
    <dbReference type="NCBI Taxonomy" id="1961234"/>
    <lineage>
        <taxon>Eukaryota</taxon>
        <taxon>Viridiplantae</taxon>
        <taxon>Streptophyta</taxon>
        <taxon>Embryophyta</taxon>
        <taxon>Tracheophyta</taxon>
        <taxon>Spermatophyta</taxon>
        <taxon>Magnoliopsida</taxon>
        <taxon>eudicotyledons</taxon>
        <taxon>Gunneridae</taxon>
        <taxon>Pentapetalae</taxon>
        <taxon>asterids</taxon>
        <taxon>lamiids</taxon>
        <taxon>Lamiales</taxon>
        <taxon>Orobanchaceae</taxon>
        <taxon>Pedicularideae</taxon>
        <taxon>Castillejinae</taxon>
        <taxon>Castilleja</taxon>
    </lineage>
</organism>
<evidence type="ECO:0000256" key="9">
    <source>
        <dbReference type="ARBA" id="ARBA00047604"/>
    </source>
</evidence>
<comment type="pathway">
    <text evidence="4">Lipid metabolism.</text>
</comment>
<dbReference type="Pfam" id="PF06974">
    <property type="entry name" value="WS_DGAT_C"/>
    <property type="match status" value="1"/>
</dbReference>
<evidence type="ECO:0000256" key="2">
    <source>
        <dbReference type="ARBA" id="ARBA00004586"/>
    </source>
</evidence>
<keyword evidence="11" id="KW-0812">Transmembrane</keyword>
<comment type="similarity">
    <text evidence="8">In the N-terminal section; belongs to the long-chain O-acyltransferase family.</text>
</comment>
<keyword evidence="6" id="KW-0256">Endoplasmic reticulum</keyword>
<dbReference type="PANTHER" id="PTHR31650">
    <property type="entry name" value="O-ACYLTRANSFERASE (WSD1-LIKE) FAMILY PROTEIN"/>
    <property type="match status" value="1"/>
</dbReference>
<dbReference type="InterPro" id="IPR045034">
    <property type="entry name" value="O-acyltransferase_WSD1-like"/>
</dbReference>
<evidence type="ECO:0000256" key="6">
    <source>
        <dbReference type="ARBA" id="ARBA00022824"/>
    </source>
</evidence>
<feature type="transmembrane region" description="Helical" evidence="11">
    <location>
        <begin position="179"/>
        <end position="199"/>
    </location>
</feature>
<comment type="caution">
    <text evidence="14">The sequence shown here is derived from an EMBL/GenBank/DDBJ whole genome shotgun (WGS) entry which is preliminary data.</text>
</comment>
<comment type="catalytic activity">
    <reaction evidence="10">
        <text>an acyl-CoA + a 1,2-diacyl-sn-glycerol = a triacyl-sn-glycerol + CoA</text>
        <dbReference type="Rhea" id="RHEA:10868"/>
        <dbReference type="ChEBI" id="CHEBI:17815"/>
        <dbReference type="ChEBI" id="CHEBI:57287"/>
        <dbReference type="ChEBI" id="CHEBI:58342"/>
        <dbReference type="ChEBI" id="CHEBI:64615"/>
        <dbReference type="EC" id="2.3.1.20"/>
    </reaction>
</comment>
<evidence type="ECO:0000259" key="13">
    <source>
        <dbReference type="Pfam" id="PF06974"/>
    </source>
</evidence>
<dbReference type="GO" id="GO:0005789">
    <property type="term" value="C:endoplasmic reticulum membrane"/>
    <property type="evidence" value="ECO:0007669"/>
    <property type="project" value="UniProtKB-SubCell"/>
</dbReference>
<evidence type="ECO:0000313" key="15">
    <source>
        <dbReference type="Proteomes" id="UP001632038"/>
    </source>
</evidence>
<comment type="catalytic activity">
    <reaction evidence="9">
        <text>a long chain fatty alcohol + a fatty acyl-CoA = a long-chain alcohol wax ester + CoA</text>
        <dbReference type="Rhea" id="RHEA:38443"/>
        <dbReference type="ChEBI" id="CHEBI:17135"/>
        <dbReference type="ChEBI" id="CHEBI:57287"/>
        <dbReference type="ChEBI" id="CHEBI:77636"/>
        <dbReference type="ChEBI" id="CHEBI:235323"/>
        <dbReference type="EC" id="2.3.1.75"/>
    </reaction>
</comment>
<dbReference type="GO" id="GO:0005886">
    <property type="term" value="C:plasma membrane"/>
    <property type="evidence" value="ECO:0007669"/>
    <property type="project" value="UniProtKB-SubCell"/>
</dbReference>
<keyword evidence="15" id="KW-1185">Reference proteome</keyword>
<accession>A0ABD3BUK8</accession>
<evidence type="ECO:0000256" key="8">
    <source>
        <dbReference type="ARBA" id="ARBA00024360"/>
    </source>
</evidence>
<name>A0ABD3BUK8_9LAMI</name>
<dbReference type="PANTHER" id="PTHR31650:SF41">
    <property type="entry name" value="O-ACYLTRANSFERASE WSD1-LIKE ISOFORM X1"/>
    <property type="match status" value="1"/>
</dbReference>
<sequence>MAGTTETDQPLSPSGRLFLQPLMNQVIICALGGDHPIPVAPLKTQIQNSVMLKHPRFCSLMVRDSGGREHWRRTHVDIDRHIIIHTCPLHDDPSVSDEDAVNGYVADLSYSSPLSADKPLWEIHVLVAHKAAVFRVHHALGDGISLMALLLSGCRRVDDTAEAPSLGVSGAAVSGFRRWSVWTAVRMVLFTLVYVWGVLMRVFWVRDKATAVSGGDGVEGWPRGLATARFRLDDFKTVKRAVAGSTINDVLFGAISSGLSRYLDIRSPKALQEGDQITGLAMVNLRPHQGLEDFSKLMNSNSLSPWGNKFGVILLPVYYHRHHSNPLQYVKTAKSMIDKKKLSLEALFTYKLMDFVTYLFGPKFTSILNHRLICNSTFTISNIVGPGEDIILVGNLVKYIRAITMHMLSYAGNADMQILVAKDIIPDPKVLAKCFEDALFEMKKAALDVLNY</sequence>
<feature type="domain" description="O-acyltransferase WSD1 C-terminal" evidence="13">
    <location>
        <begin position="306"/>
        <end position="443"/>
    </location>
</feature>
<dbReference type="InterPro" id="IPR009721">
    <property type="entry name" value="O-acyltransferase_WSD1_C"/>
</dbReference>
<dbReference type="Proteomes" id="UP001632038">
    <property type="component" value="Unassembled WGS sequence"/>
</dbReference>
<evidence type="ECO:0000256" key="11">
    <source>
        <dbReference type="SAM" id="Phobius"/>
    </source>
</evidence>
<feature type="domain" description="O-acyltransferase WSD1-like N-terminal" evidence="12">
    <location>
        <begin position="69"/>
        <end position="164"/>
    </location>
</feature>
<evidence type="ECO:0000256" key="1">
    <source>
        <dbReference type="ARBA" id="ARBA00004162"/>
    </source>
</evidence>
<evidence type="ECO:0000256" key="7">
    <source>
        <dbReference type="ARBA" id="ARBA00023315"/>
    </source>
</evidence>
<dbReference type="EMBL" id="JAVIJP010000066">
    <property type="protein sequence ID" value="KAL3621143.1"/>
    <property type="molecule type" value="Genomic_DNA"/>
</dbReference>
<dbReference type="AlphaFoldDB" id="A0ABD3BUK8"/>
<evidence type="ECO:0000259" key="12">
    <source>
        <dbReference type="Pfam" id="PF03007"/>
    </source>
</evidence>
<dbReference type="InterPro" id="IPR004255">
    <property type="entry name" value="O-acyltransferase_WSD1_N"/>
</dbReference>
<keyword evidence="7" id="KW-0012">Acyltransferase</keyword>
<gene>
    <name evidence="14" type="ORF">CASFOL_036055</name>
</gene>
<keyword evidence="5" id="KW-0808">Transferase</keyword>
<comment type="pathway">
    <text evidence="3">Glycerolipid metabolism; triacylglycerol biosynthesis.</text>
</comment>
<dbReference type="Pfam" id="PF03007">
    <property type="entry name" value="WS_DGAT_cat"/>
    <property type="match status" value="1"/>
</dbReference>
<evidence type="ECO:0000256" key="5">
    <source>
        <dbReference type="ARBA" id="ARBA00022679"/>
    </source>
</evidence>
<comment type="subcellular location">
    <subcellularLocation>
        <location evidence="1">Cell membrane</location>
        <topology evidence="1">Single-pass membrane protein</topology>
    </subcellularLocation>
    <subcellularLocation>
        <location evidence="2">Endoplasmic reticulum membrane</location>
    </subcellularLocation>
</comment>